<dbReference type="InterPro" id="IPR023319">
    <property type="entry name" value="Tex-like_HTH_dom_sf"/>
</dbReference>
<dbReference type="Gene3D" id="1.10.3500.10">
    <property type="entry name" value="Tex N-terminal region-like"/>
    <property type="match status" value="1"/>
</dbReference>
<dbReference type="SUPFAM" id="SSF47781">
    <property type="entry name" value="RuvA domain 2-like"/>
    <property type="match status" value="2"/>
</dbReference>
<dbReference type="Gene3D" id="3.30.420.140">
    <property type="entry name" value="YqgF/RNase H-like domain"/>
    <property type="match status" value="1"/>
</dbReference>
<dbReference type="GO" id="GO:0003735">
    <property type="term" value="F:structural constituent of ribosome"/>
    <property type="evidence" value="ECO:0007669"/>
    <property type="project" value="TreeGrafter"/>
</dbReference>
<dbReference type="SMART" id="SM00316">
    <property type="entry name" value="S1"/>
    <property type="match status" value="1"/>
</dbReference>
<dbReference type="SUPFAM" id="SSF158832">
    <property type="entry name" value="Tex N-terminal region-like"/>
    <property type="match status" value="1"/>
</dbReference>
<accession>A0A9X4RPJ8</accession>
<dbReference type="FunFam" id="1.10.10.650:FF:000001">
    <property type="entry name" value="S1 RNA-binding domain 1"/>
    <property type="match status" value="1"/>
</dbReference>
<dbReference type="Pfam" id="PF09371">
    <property type="entry name" value="Tex_N"/>
    <property type="match status" value="1"/>
</dbReference>
<dbReference type="InterPro" id="IPR012340">
    <property type="entry name" value="NA-bd_OB-fold"/>
</dbReference>
<dbReference type="GO" id="GO:0003729">
    <property type="term" value="F:mRNA binding"/>
    <property type="evidence" value="ECO:0007669"/>
    <property type="project" value="UniProtKB-ARBA"/>
</dbReference>
<dbReference type="InterPro" id="IPR032639">
    <property type="entry name" value="Tex_YqgF"/>
</dbReference>
<dbReference type="InterPro" id="IPR010994">
    <property type="entry name" value="RuvA_2-like"/>
</dbReference>
<sequence length="718" mass="79693">MEEKYLKIAQELGISLKQIDTVLSLTAEGNTIPFIARYRKDVTGNLDEVVIKSIIDRDKALTALADRKATVLAKIEEQGKLTDQLRQAIEEAEKLADVEELYLPYKEKRRTKATVAREAGLFPLARLILQNVADLEEQAASFISEGFDTAQACLAGAVDILVEAISEDNKLRAWVYHEVQTNSSLTSELKDQEADEKEVFQIYYDFSEKVAKMQGYKTLAINRGEKLGVLKVSFEHNVDKMIRFFELRFPQSNSYIKDVIQQAIKKKILPAMERRIRTELTEEAEEGAIQLFSKNLRNLLLVSPLKGKVVLGFDPAFRTGAKLAVVDQTGKLLTTQVIYPVEPAGQRQIAQAKKDLADLIGQYQVEIIAIGNGTASRESEAFVADLLKDFPDVSYVIVNESGASVYSASELARYEFPDLPVEKRSAISIARRLQDPLAELVKIDPKSIGVGQYQHDVNQKSLSESLDFVVDTVVNQVGVNVNTASPALLAHVAGLNKTISENIVKYREENGALTSRQQLKKVPRLGDKAFEQAAGFLRIPDATNFLDNTGVHPESYKAVENLLELLAIDHLDEAAQEKLKQVAIAATAEKIGVGQETLKDIIADLLKPGRDLRDDFEAPVLRQDVLDVKDLVVGQELQGTVRNIVDFGAFVDIGVHEDGLVHISRMVKRKRDKNGRQQALPHPSEVLAVGEIVTVWVVEVDIKRNRIGLSLLKPNGSE</sequence>
<evidence type="ECO:0000313" key="3">
    <source>
        <dbReference type="Proteomes" id="UP001152877"/>
    </source>
</evidence>
<dbReference type="SMART" id="SM00732">
    <property type="entry name" value="YqgFc"/>
    <property type="match status" value="1"/>
</dbReference>
<dbReference type="InterPro" id="IPR037027">
    <property type="entry name" value="YqgF/RNaseH-like_dom_sf"/>
</dbReference>
<dbReference type="RefSeq" id="WP_277948296.1">
    <property type="nucleotide sequence ID" value="NZ_JANFMI010000003.1"/>
</dbReference>
<dbReference type="InterPro" id="IPR012337">
    <property type="entry name" value="RNaseH-like_sf"/>
</dbReference>
<proteinExistence type="predicted"/>
<dbReference type="InterPro" id="IPR044146">
    <property type="entry name" value="S1_Tex"/>
</dbReference>
<dbReference type="SUPFAM" id="SSF50249">
    <property type="entry name" value="Nucleic acid-binding proteins"/>
    <property type="match status" value="1"/>
</dbReference>
<dbReference type="Pfam" id="PF16921">
    <property type="entry name" value="Tex_YqgF"/>
    <property type="match status" value="1"/>
</dbReference>
<dbReference type="PROSITE" id="PS50126">
    <property type="entry name" value="S1"/>
    <property type="match status" value="1"/>
</dbReference>
<dbReference type="Gene3D" id="1.10.10.650">
    <property type="entry name" value="RuvA domain 2-like"/>
    <property type="match status" value="1"/>
</dbReference>
<dbReference type="SUPFAM" id="SSF53098">
    <property type="entry name" value="Ribonuclease H-like"/>
    <property type="match status" value="1"/>
</dbReference>
<dbReference type="PANTHER" id="PTHR10724">
    <property type="entry name" value="30S RIBOSOMAL PROTEIN S1"/>
    <property type="match status" value="1"/>
</dbReference>
<dbReference type="Pfam" id="PF12836">
    <property type="entry name" value="HHH_3"/>
    <property type="match status" value="1"/>
</dbReference>
<name>A0A9X4RPJ8_STRSU</name>
<dbReference type="Gene3D" id="2.40.50.140">
    <property type="entry name" value="Nucleic acid-binding proteins"/>
    <property type="match status" value="1"/>
</dbReference>
<dbReference type="Pfam" id="PF22706">
    <property type="entry name" value="Tex_central_region"/>
    <property type="match status" value="1"/>
</dbReference>
<dbReference type="EMBL" id="JANFMI010000003">
    <property type="protein sequence ID" value="MDG4515656.1"/>
    <property type="molecule type" value="Genomic_DNA"/>
</dbReference>
<evidence type="ECO:0000259" key="1">
    <source>
        <dbReference type="PROSITE" id="PS50126"/>
    </source>
</evidence>
<dbReference type="GO" id="GO:0005737">
    <property type="term" value="C:cytoplasm"/>
    <property type="evidence" value="ECO:0007669"/>
    <property type="project" value="UniProtKB-ARBA"/>
</dbReference>
<dbReference type="InterPro" id="IPR023323">
    <property type="entry name" value="Tex-like_dom_sf"/>
</dbReference>
<dbReference type="GO" id="GO:0006139">
    <property type="term" value="P:nucleobase-containing compound metabolic process"/>
    <property type="evidence" value="ECO:0007669"/>
    <property type="project" value="InterPro"/>
</dbReference>
<dbReference type="InterPro" id="IPR041692">
    <property type="entry name" value="HHH_9"/>
</dbReference>
<dbReference type="GO" id="GO:0006412">
    <property type="term" value="P:translation"/>
    <property type="evidence" value="ECO:0007669"/>
    <property type="project" value="TreeGrafter"/>
</dbReference>
<evidence type="ECO:0000313" key="2">
    <source>
        <dbReference type="EMBL" id="MDG4515656.1"/>
    </source>
</evidence>
<dbReference type="Gene3D" id="1.10.150.310">
    <property type="entry name" value="Tex RuvX-like domain-like"/>
    <property type="match status" value="1"/>
</dbReference>
<comment type="caution">
    <text evidence="2">The sequence shown here is derived from an EMBL/GenBank/DDBJ whole genome shotgun (WGS) entry which is preliminary data.</text>
</comment>
<dbReference type="AlphaFoldDB" id="A0A9X4RPJ8"/>
<dbReference type="CDD" id="cd05685">
    <property type="entry name" value="S1_Tex"/>
    <property type="match status" value="1"/>
</dbReference>
<feature type="domain" description="S1 motif" evidence="1">
    <location>
        <begin position="634"/>
        <end position="712"/>
    </location>
</feature>
<gene>
    <name evidence="2" type="ORF">NOL11_01510</name>
</gene>
<dbReference type="PANTHER" id="PTHR10724:SF10">
    <property type="entry name" value="S1 RNA-BINDING DOMAIN-CONTAINING PROTEIN 1"/>
    <property type="match status" value="1"/>
</dbReference>
<dbReference type="Proteomes" id="UP001152877">
    <property type="component" value="Unassembled WGS sequence"/>
</dbReference>
<dbReference type="InterPro" id="IPR050437">
    <property type="entry name" value="Ribos_protein_bS1-like"/>
</dbReference>
<dbReference type="Pfam" id="PF00575">
    <property type="entry name" value="S1"/>
    <property type="match status" value="1"/>
</dbReference>
<dbReference type="Pfam" id="PF17674">
    <property type="entry name" value="HHH_9"/>
    <property type="match status" value="1"/>
</dbReference>
<dbReference type="FunFam" id="1.10.150.310:FF:000001">
    <property type="entry name" value="RNA-binding transcriptional accessory protein"/>
    <property type="match status" value="1"/>
</dbReference>
<dbReference type="InterPro" id="IPR006641">
    <property type="entry name" value="YqgF/RNaseH-like_dom"/>
</dbReference>
<protein>
    <submittedName>
        <fullName evidence="2">RNA-binding transcriptional accessory protein</fullName>
    </submittedName>
</protein>
<dbReference type="InterPro" id="IPR018974">
    <property type="entry name" value="Tex-like_N"/>
</dbReference>
<dbReference type="FunFam" id="2.40.50.140:FF:000051">
    <property type="entry name" value="RNA-binding transcriptional accessory protein"/>
    <property type="match status" value="1"/>
</dbReference>
<organism evidence="2 3">
    <name type="scientific">Streptococcus suis</name>
    <dbReference type="NCBI Taxonomy" id="1307"/>
    <lineage>
        <taxon>Bacteria</taxon>
        <taxon>Bacillati</taxon>
        <taxon>Bacillota</taxon>
        <taxon>Bacilli</taxon>
        <taxon>Lactobacillales</taxon>
        <taxon>Streptococcaceae</taxon>
        <taxon>Streptococcus</taxon>
    </lineage>
</organism>
<dbReference type="InterPro" id="IPR055179">
    <property type="entry name" value="Tex-like_central_region"/>
</dbReference>
<reference evidence="2" key="1">
    <citation type="submission" date="2022-07" db="EMBL/GenBank/DDBJ databases">
        <title>Whole Genome Sequencing of Streptococcus suis.</title>
        <authorList>
            <person name="Dai X."/>
            <person name="Huang J."/>
            <person name="Wang L."/>
        </authorList>
    </citation>
    <scope>NUCLEOTIDE SEQUENCE</scope>
    <source>
        <strain evidence="2">HDJ11</strain>
    </source>
</reference>
<dbReference type="InterPro" id="IPR003029">
    <property type="entry name" value="S1_domain"/>
</dbReference>
<dbReference type="FunFam" id="3.30.420.140:FF:000001">
    <property type="entry name" value="RNA-binding transcriptional accessory protein"/>
    <property type="match status" value="1"/>
</dbReference>